<name>A0A3Q8X2I6_9BACL</name>
<dbReference type="PANTHER" id="PTHR43133:SF8">
    <property type="entry name" value="RNA POLYMERASE SIGMA FACTOR HI_1459-RELATED"/>
    <property type="match status" value="1"/>
</dbReference>
<gene>
    <name evidence="10" type="ORF">EJC50_04430</name>
</gene>
<dbReference type="InterPro" id="IPR000838">
    <property type="entry name" value="RNA_pol_sigma70_ECF_CS"/>
</dbReference>
<evidence type="ECO:0000256" key="5">
    <source>
        <dbReference type="ARBA" id="ARBA00023163"/>
    </source>
</evidence>
<evidence type="ECO:0000256" key="1">
    <source>
        <dbReference type="ARBA" id="ARBA00010641"/>
    </source>
</evidence>
<dbReference type="GO" id="GO:0006950">
    <property type="term" value="P:response to stress"/>
    <property type="evidence" value="ECO:0007669"/>
    <property type="project" value="UniProtKB-ARBA"/>
</dbReference>
<keyword evidence="4 6" id="KW-0238">DNA-binding</keyword>
<proteinExistence type="inferred from homology"/>
<dbReference type="Proteomes" id="UP000272528">
    <property type="component" value="Chromosome"/>
</dbReference>
<dbReference type="PROSITE" id="PS01063">
    <property type="entry name" value="SIGMA70_ECF"/>
    <property type="match status" value="1"/>
</dbReference>
<evidence type="ECO:0000256" key="2">
    <source>
        <dbReference type="ARBA" id="ARBA00023015"/>
    </source>
</evidence>
<feature type="domain" description="RNA polymerase sigma-70 region 2" evidence="8">
    <location>
        <begin position="27"/>
        <end position="87"/>
    </location>
</feature>
<evidence type="ECO:0000256" key="6">
    <source>
        <dbReference type="RuleBase" id="RU000716"/>
    </source>
</evidence>
<dbReference type="AlphaFoldDB" id="A0A3Q8X2I6"/>
<comment type="similarity">
    <text evidence="1 6">Belongs to the sigma-70 factor family. ECF subfamily.</text>
</comment>
<keyword evidence="11" id="KW-1185">Reference proteome</keyword>
<evidence type="ECO:0000313" key="10">
    <source>
        <dbReference type="EMBL" id="AZN38994.1"/>
    </source>
</evidence>
<evidence type="ECO:0000256" key="7">
    <source>
        <dbReference type="SAM" id="Coils"/>
    </source>
</evidence>
<accession>A0A3Q8X2I6</accession>
<reference evidence="11" key="1">
    <citation type="submission" date="2018-12" db="EMBL/GenBank/DDBJ databases">
        <title>Genome sequence of Peanibacillus sp.</title>
        <authorList>
            <person name="Subramani G."/>
            <person name="Srinivasan S."/>
            <person name="Kim M.K."/>
        </authorList>
    </citation>
    <scope>NUCLEOTIDE SEQUENCE [LARGE SCALE GENOMIC DNA]</scope>
    <source>
        <strain evidence="11">18JY67-1</strain>
    </source>
</reference>
<dbReference type="KEGG" id="palb:EJC50_04430"/>
<organism evidence="10 11">
    <name type="scientific">Paenibacillus albus</name>
    <dbReference type="NCBI Taxonomy" id="2495582"/>
    <lineage>
        <taxon>Bacteria</taxon>
        <taxon>Bacillati</taxon>
        <taxon>Bacillota</taxon>
        <taxon>Bacilli</taxon>
        <taxon>Bacillales</taxon>
        <taxon>Paenibacillaceae</taxon>
        <taxon>Paenibacillus</taxon>
    </lineage>
</organism>
<dbReference type="Pfam" id="PF04542">
    <property type="entry name" value="Sigma70_r2"/>
    <property type="match status" value="1"/>
</dbReference>
<dbReference type="CDD" id="cd06171">
    <property type="entry name" value="Sigma70_r4"/>
    <property type="match status" value="1"/>
</dbReference>
<evidence type="ECO:0000256" key="3">
    <source>
        <dbReference type="ARBA" id="ARBA00023082"/>
    </source>
</evidence>
<evidence type="ECO:0000259" key="9">
    <source>
        <dbReference type="Pfam" id="PF08281"/>
    </source>
</evidence>
<dbReference type="Gene3D" id="1.10.1740.10">
    <property type="match status" value="1"/>
</dbReference>
<protein>
    <recommendedName>
        <fullName evidence="6">RNA polymerase sigma factor</fullName>
    </recommendedName>
</protein>
<keyword evidence="3 6" id="KW-0731">Sigma factor</keyword>
<evidence type="ECO:0000259" key="8">
    <source>
        <dbReference type="Pfam" id="PF04542"/>
    </source>
</evidence>
<dbReference type="InterPro" id="IPR013325">
    <property type="entry name" value="RNA_pol_sigma_r2"/>
</dbReference>
<keyword evidence="7" id="KW-0175">Coiled coil</keyword>
<dbReference type="InterPro" id="IPR014284">
    <property type="entry name" value="RNA_pol_sigma-70_dom"/>
</dbReference>
<dbReference type="Pfam" id="PF08281">
    <property type="entry name" value="Sigma70_r4_2"/>
    <property type="match status" value="1"/>
</dbReference>
<dbReference type="GO" id="GO:0016987">
    <property type="term" value="F:sigma factor activity"/>
    <property type="evidence" value="ECO:0007669"/>
    <property type="project" value="UniProtKB-KW"/>
</dbReference>
<dbReference type="GO" id="GO:0006352">
    <property type="term" value="P:DNA-templated transcription initiation"/>
    <property type="evidence" value="ECO:0007669"/>
    <property type="project" value="InterPro"/>
</dbReference>
<dbReference type="RefSeq" id="WP_126012858.1">
    <property type="nucleotide sequence ID" value="NZ_CP034437.1"/>
</dbReference>
<dbReference type="NCBIfam" id="TIGR02937">
    <property type="entry name" value="sigma70-ECF"/>
    <property type="match status" value="1"/>
</dbReference>
<dbReference type="InterPro" id="IPR013324">
    <property type="entry name" value="RNA_pol_sigma_r3/r4-like"/>
</dbReference>
<feature type="coiled-coil region" evidence="7">
    <location>
        <begin position="199"/>
        <end position="226"/>
    </location>
</feature>
<evidence type="ECO:0000256" key="4">
    <source>
        <dbReference type="ARBA" id="ARBA00023125"/>
    </source>
</evidence>
<keyword evidence="5 6" id="KW-0804">Transcription</keyword>
<dbReference type="PANTHER" id="PTHR43133">
    <property type="entry name" value="RNA POLYMERASE ECF-TYPE SIGMA FACTO"/>
    <property type="match status" value="1"/>
</dbReference>
<dbReference type="InterPro" id="IPR039425">
    <property type="entry name" value="RNA_pol_sigma-70-like"/>
</dbReference>
<dbReference type="SUPFAM" id="SSF88946">
    <property type="entry name" value="Sigma2 domain of RNA polymerase sigma factors"/>
    <property type="match status" value="1"/>
</dbReference>
<dbReference type="OrthoDB" id="3472490at2"/>
<sequence length="408" mass="47271">MSGAHDSGSLVFPEKQGQDQFENIYGQYRERICKYFLYKVNEAAAEELTQQVFIKVFQNIHSFHYESSLFTWIYKIAQNTLKNEYRGWSRTLDNSSLDLSTCESQVVSLDFTEHVEIRLDISAALHKLNALDHQIVLLRYFVGCTILEIAEIVQKRESAVKNRLYRALSKLKLELKEWGDLTVMSIQNLISIVSKDRPNEDQNVENKVHQDVLNELKRNVDQLLTKYKHKPTKKVIIEIYPDLTAFHAAVGEPSAPNWFMGTSEDNVLKIVSPLNPGPEHTYESILKSTVHLFTMWLISDINNAAPKWLRQGIGGYEAKQMSPDFIKSSIDRLLLQGRIPTFTELNNDTWDFEIMGGFQFSYKIVEYLIFVHGIEKLNQLIRDSEDFDGIYKCSEEELHEAWSKYILN</sequence>
<dbReference type="GO" id="GO:0003677">
    <property type="term" value="F:DNA binding"/>
    <property type="evidence" value="ECO:0007669"/>
    <property type="project" value="UniProtKB-KW"/>
</dbReference>
<keyword evidence="2 6" id="KW-0805">Transcription regulation</keyword>
<dbReference type="InterPro" id="IPR007627">
    <property type="entry name" value="RNA_pol_sigma70_r2"/>
</dbReference>
<dbReference type="EMBL" id="CP034437">
    <property type="protein sequence ID" value="AZN38994.1"/>
    <property type="molecule type" value="Genomic_DNA"/>
</dbReference>
<dbReference type="InterPro" id="IPR036388">
    <property type="entry name" value="WH-like_DNA-bd_sf"/>
</dbReference>
<dbReference type="Gene3D" id="1.10.10.10">
    <property type="entry name" value="Winged helix-like DNA-binding domain superfamily/Winged helix DNA-binding domain"/>
    <property type="match status" value="1"/>
</dbReference>
<dbReference type="SUPFAM" id="SSF88659">
    <property type="entry name" value="Sigma3 and sigma4 domains of RNA polymerase sigma factors"/>
    <property type="match status" value="1"/>
</dbReference>
<evidence type="ECO:0000313" key="11">
    <source>
        <dbReference type="Proteomes" id="UP000272528"/>
    </source>
</evidence>
<feature type="domain" description="RNA polymerase sigma factor 70 region 4 type 2" evidence="9">
    <location>
        <begin position="119"/>
        <end position="171"/>
    </location>
</feature>
<dbReference type="InterPro" id="IPR013249">
    <property type="entry name" value="RNA_pol_sigma70_r4_t2"/>
</dbReference>